<dbReference type="GO" id="GO:0004252">
    <property type="term" value="F:serine-type endopeptidase activity"/>
    <property type="evidence" value="ECO:0007669"/>
    <property type="project" value="TreeGrafter"/>
</dbReference>
<dbReference type="Gene3D" id="3.40.50.1820">
    <property type="entry name" value="alpha/beta hydrolase"/>
    <property type="match status" value="1"/>
</dbReference>
<dbReference type="InterPro" id="IPR029058">
    <property type="entry name" value="AB_hydrolase_fold"/>
</dbReference>
<dbReference type="AlphaFoldDB" id="A0A916UX79"/>
<comment type="caution">
    <text evidence="4">The sequence shown here is derived from an EMBL/GenBank/DDBJ whole genome shotgun (WGS) entry which is preliminary data.</text>
</comment>
<feature type="domain" description="Peptidase S9 prolyl oligopeptidase catalytic" evidence="3">
    <location>
        <begin position="429"/>
        <end position="641"/>
    </location>
</feature>
<protein>
    <recommendedName>
        <fullName evidence="3">Peptidase S9 prolyl oligopeptidase catalytic domain-containing protein</fullName>
    </recommendedName>
</protein>
<name>A0A916UX79_9BURK</name>
<sequence>MLVRKSTLIGIIAAILGISSAAASSAATAENAPVISLDEIFKAPTYFGSQLSPSGKYIVSLRLHDSKTALSIIDNSSQSQEQKELALEANYVPNVFFFDPQKDDLFIFATDMNRRTPVLLKADLQRASAVLLEENLKPSYISVSWANQYRFPQIALIDSTDGKRYRVWDQENSIFVTVDAIDGIRPVAVLPHHMPGYIGQKMEEGQLAWFFVNQDKRQTRLATLTSSKSPEKCELISIYQGGDRKYKAAFLGGDSTDSLALFEVDLGSGDITILRSNRADIRDAMISPTTHVPDAVKTDFQSPEWISLTSGIAPFIDKLSELPGYLSAISRSKDDRIWLATFSNESNFKKYYLYDTNLNEIKPIQQLNEGNAQFSNPSSMRPFVYKTADNVEILSYLTFPSKTGCNSKHRCPLVVNLHGGPKARDSIGFQRENALLANKGYAVLNINYRGSRGFGKVFEHLSDGEWGGRMLDDVEDVTKHVLSSGNFDRQRVAVIGGSHGVYLTLMAATDVRQGFKCAVAYSATADLESFVRFNVANNKALAYDLYSQIGNPDSEDVRSRMAQRSPISRTKNLTAKLLLLHGAKDRSASIDDIKAFVNRATEEKMPISFLVFPEGSHFVSQGQAQRPFYLALEGFLDQCLEQNGKKPKPIYLPSEIVTIEKDENKSFTSKNKL</sequence>
<dbReference type="InterPro" id="IPR001375">
    <property type="entry name" value="Peptidase_S9_cat"/>
</dbReference>
<feature type="signal peptide" evidence="2">
    <location>
        <begin position="1"/>
        <end position="29"/>
    </location>
</feature>
<keyword evidence="1" id="KW-0378">Hydrolase</keyword>
<organism evidence="4 5">
    <name type="scientific">Undibacterium terreum</name>
    <dbReference type="NCBI Taxonomy" id="1224302"/>
    <lineage>
        <taxon>Bacteria</taxon>
        <taxon>Pseudomonadati</taxon>
        <taxon>Pseudomonadota</taxon>
        <taxon>Betaproteobacteria</taxon>
        <taxon>Burkholderiales</taxon>
        <taxon>Oxalobacteraceae</taxon>
        <taxon>Undibacterium</taxon>
    </lineage>
</organism>
<evidence type="ECO:0000313" key="5">
    <source>
        <dbReference type="Proteomes" id="UP000637423"/>
    </source>
</evidence>
<accession>A0A916UX79</accession>
<keyword evidence="2" id="KW-0732">Signal</keyword>
<proteinExistence type="predicted"/>
<dbReference type="Pfam" id="PF00326">
    <property type="entry name" value="Peptidase_S9"/>
    <property type="match status" value="1"/>
</dbReference>
<dbReference type="Proteomes" id="UP000637423">
    <property type="component" value="Unassembled WGS sequence"/>
</dbReference>
<gene>
    <name evidence="4" type="ORF">GCM10011396_43080</name>
</gene>
<dbReference type="SUPFAM" id="SSF53474">
    <property type="entry name" value="alpha/beta-Hydrolases"/>
    <property type="match status" value="1"/>
</dbReference>
<dbReference type="PANTHER" id="PTHR42776">
    <property type="entry name" value="SERINE PEPTIDASE S9 FAMILY MEMBER"/>
    <property type="match status" value="1"/>
</dbReference>
<evidence type="ECO:0000256" key="1">
    <source>
        <dbReference type="ARBA" id="ARBA00022801"/>
    </source>
</evidence>
<evidence type="ECO:0000256" key="2">
    <source>
        <dbReference type="SAM" id="SignalP"/>
    </source>
</evidence>
<dbReference type="GO" id="GO:0006508">
    <property type="term" value="P:proteolysis"/>
    <property type="evidence" value="ECO:0007669"/>
    <property type="project" value="InterPro"/>
</dbReference>
<keyword evidence="5" id="KW-1185">Reference proteome</keyword>
<dbReference type="EMBL" id="BMED01000005">
    <property type="protein sequence ID" value="GGC91192.1"/>
    <property type="molecule type" value="Genomic_DNA"/>
</dbReference>
<dbReference type="PANTHER" id="PTHR42776:SF27">
    <property type="entry name" value="DIPEPTIDYL PEPTIDASE FAMILY MEMBER 6"/>
    <property type="match status" value="1"/>
</dbReference>
<reference evidence="4" key="1">
    <citation type="journal article" date="2014" name="Int. J. Syst. Evol. Microbiol.">
        <title>Complete genome sequence of Corynebacterium casei LMG S-19264T (=DSM 44701T), isolated from a smear-ripened cheese.</title>
        <authorList>
            <consortium name="US DOE Joint Genome Institute (JGI-PGF)"/>
            <person name="Walter F."/>
            <person name="Albersmeier A."/>
            <person name="Kalinowski J."/>
            <person name="Ruckert C."/>
        </authorList>
    </citation>
    <scope>NUCLEOTIDE SEQUENCE</scope>
    <source>
        <strain evidence="4">CGMCC 1.10998</strain>
    </source>
</reference>
<dbReference type="RefSeq" id="WP_188568194.1">
    <property type="nucleotide sequence ID" value="NZ_BMED01000005.1"/>
</dbReference>
<feature type="chain" id="PRO_5037157373" description="Peptidase S9 prolyl oligopeptidase catalytic domain-containing protein" evidence="2">
    <location>
        <begin position="30"/>
        <end position="673"/>
    </location>
</feature>
<dbReference type="SUPFAM" id="SSF82171">
    <property type="entry name" value="DPP6 N-terminal domain-like"/>
    <property type="match status" value="1"/>
</dbReference>
<evidence type="ECO:0000259" key="3">
    <source>
        <dbReference type="Pfam" id="PF00326"/>
    </source>
</evidence>
<evidence type="ECO:0000313" key="4">
    <source>
        <dbReference type="EMBL" id="GGC91192.1"/>
    </source>
</evidence>
<reference evidence="4" key="2">
    <citation type="submission" date="2020-09" db="EMBL/GenBank/DDBJ databases">
        <authorList>
            <person name="Sun Q."/>
            <person name="Zhou Y."/>
        </authorList>
    </citation>
    <scope>NUCLEOTIDE SEQUENCE</scope>
    <source>
        <strain evidence="4">CGMCC 1.10998</strain>
    </source>
</reference>